<evidence type="ECO:0000256" key="2">
    <source>
        <dbReference type="ARBA" id="ARBA00022692"/>
    </source>
</evidence>
<evidence type="ECO:0000256" key="1">
    <source>
        <dbReference type="ARBA" id="ARBA00004141"/>
    </source>
</evidence>
<reference evidence="7 8" key="1">
    <citation type="submission" date="2022-07" db="EMBL/GenBank/DDBJ databases">
        <title>Two temperate virus in Haloterrigena jeotgali A29.</title>
        <authorList>
            <person name="Deng X."/>
        </authorList>
    </citation>
    <scope>NUCLEOTIDE SEQUENCE [LARGE SCALE GENOMIC DNA]</scope>
    <source>
        <strain evidence="7 8">A29</strain>
    </source>
</reference>
<keyword evidence="4 5" id="KW-0472">Membrane</keyword>
<feature type="domain" description="Sodium/calcium exchanger membrane region" evidence="6">
    <location>
        <begin position="216"/>
        <end position="355"/>
    </location>
</feature>
<evidence type="ECO:0000256" key="5">
    <source>
        <dbReference type="SAM" id="Phobius"/>
    </source>
</evidence>
<evidence type="ECO:0000256" key="3">
    <source>
        <dbReference type="ARBA" id="ARBA00022989"/>
    </source>
</evidence>
<dbReference type="RefSeq" id="WP_049966576.1">
    <property type="nucleotide sequence ID" value="NZ_CP101873.1"/>
</dbReference>
<feature type="transmembrane region" description="Helical" evidence="5">
    <location>
        <begin position="281"/>
        <end position="304"/>
    </location>
</feature>
<feature type="transmembrane region" description="Helical" evidence="5">
    <location>
        <begin position="213"/>
        <end position="233"/>
    </location>
</feature>
<feature type="domain" description="Sodium/calcium exchanger membrane region" evidence="6">
    <location>
        <begin position="18"/>
        <end position="149"/>
    </location>
</feature>
<gene>
    <name evidence="7" type="ORF">NP511_18140</name>
</gene>
<evidence type="ECO:0000313" key="7">
    <source>
        <dbReference type="EMBL" id="WMT07296.1"/>
    </source>
</evidence>
<evidence type="ECO:0000256" key="4">
    <source>
        <dbReference type="ARBA" id="ARBA00023136"/>
    </source>
</evidence>
<dbReference type="Proteomes" id="UP001224926">
    <property type="component" value="Chromosome"/>
</dbReference>
<dbReference type="Pfam" id="PF01699">
    <property type="entry name" value="Na_Ca_ex"/>
    <property type="match status" value="2"/>
</dbReference>
<accession>A0AAF0PA76</accession>
<feature type="transmembrane region" description="Helical" evidence="5">
    <location>
        <begin position="81"/>
        <end position="102"/>
    </location>
</feature>
<keyword evidence="3 5" id="KW-1133">Transmembrane helix</keyword>
<dbReference type="InterPro" id="IPR044880">
    <property type="entry name" value="NCX_ion-bd_dom_sf"/>
</dbReference>
<protein>
    <submittedName>
        <fullName evidence="7">Sodium:proton exchanger</fullName>
    </submittedName>
</protein>
<organism evidence="7 8">
    <name type="scientific">Natrinema thermotolerans</name>
    <dbReference type="NCBI Taxonomy" id="121872"/>
    <lineage>
        <taxon>Archaea</taxon>
        <taxon>Methanobacteriati</taxon>
        <taxon>Methanobacteriota</taxon>
        <taxon>Stenosarchaea group</taxon>
        <taxon>Halobacteria</taxon>
        <taxon>Halobacteriales</taxon>
        <taxon>Natrialbaceae</taxon>
        <taxon>Natrinema</taxon>
    </lineage>
</organism>
<sequence length="367" mass="38769">MIEAALEGVVDSQGTWFAYLVLAVGAIALTYSVEKLISYLTRAAMGLGVSIFALAIVFTGIEFDDTVVALVFGAGDLEGVALGTALGTALAITGITLAAAAIYKPFPVEVPRDYLLLFAIAPLLLVPFVAVDRLGLAHGLVLVAIFVGLFGYIVARELQRDVPVFRDSEIAERLEADGGVPLDDLAIGDVDSRTVLEEIPEDRYVAERRYAGAFWLGLAAVSLLGVIVGAMLLEAGSEAIVESWGIEETVFGATVLTLVLTVENLLLTIEPVRRGIPEIGIGHVIGSVVFSVTANVGVITFVADVTIPRAVLYFHLPAVVVLTAVAAVFVSSGRLRRRHGLVLLGLYAAYWLVSLLVFGGVPIPEAL</sequence>
<dbReference type="GO" id="GO:0016020">
    <property type="term" value="C:membrane"/>
    <property type="evidence" value="ECO:0007669"/>
    <property type="project" value="UniProtKB-SubCell"/>
</dbReference>
<feature type="transmembrane region" description="Helical" evidence="5">
    <location>
        <begin position="310"/>
        <end position="330"/>
    </location>
</feature>
<keyword evidence="8" id="KW-1185">Reference proteome</keyword>
<feature type="transmembrane region" description="Helical" evidence="5">
    <location>
        <begin position="114"/>
        <end position="130"/>
    </location>
</feature>
<comment type="subcellular location">
    <subcellularLocation>
        <location evidence="1">Membrane</location>
        <topology evidence="1">Multi-pass membrane protein</topology>
    </subcellularLocation>
</comment>
<name>A0AAF0PA76_9EURY</name>
<dbReference type="GeneID" id="39863553"/>
<dbReference type="Gene3D" id="1.20.1420.30">
    <property type="entry name" value="NCX, central ion-binding region"/>
    <property type="match status" value="2"/>
</dbReference>
<dbReference type="GeneID" id="84215903"/>
<dbReference type="AlphaFoldDB" id="A0AAF0PA76"/>
<dbReference type="EMBL" id="CP101873">
    <property type="protein sequence ID" value="WMT07296.1"/>
    <property type="molecule type" value="Genomic_DNA"/>
</dbReference>
<evidence type="ECO:0000259" key="6">
    <source>
        <dbReference type="Pfam" id="PF01699"/>
    </source>
</evidence>
<feature type="transmembrane region" description="Helical" evidence="5">
    <location>
        <begin position="249"/>
        <end position="269"/>
    </location>
</feature>
<evidence type="ECO:0000313" key="8">
    <source>
        <dbReference type="Proteomes" id="UP001224926"/>
    </source>
</evidence>
<proteinExistence type="predicted"/>
<dbReference type="GO" id="GO:0055085">
    <property type="term" value="P:transmembrane transport"/>
    <property type="evidence" value="ECO:0007669"/>
    <property type="project" value="InterPro"/>
</dbReference>
<feature type="transmembrane region" description="Helical" evidence="5">
    <location>
        <begin position="342"/>
        <end position="363"/>
    </location>
</feature>
<feature type="transmembrane region" description="Helical" evidence="5">
    <location>
        <begin position="40"/>
        <end position="61"/>
    </location>
</feature>
<dbReference type="InterPro" id="IPR004837">
    <property type="entry name" value="NaCa_Exmemb"/>
</dbReference>
<feature type="transmembrane region" description="Helical" evidence="5">
    <location>
        <begin position="16"/>
        <end position="33"/>
    </location>
</feature>
<keyword evidence="2 5" id="KW-0812">Transmembrane</keyword>
<feature type="transmembrane region" description="Helical" evidence="5">
    <location>
        <begin position="136"/>
        <end position="155"/>
    </location>
</feature>